<dbReference type="OMA" id="MIFFAKG"/>
<dbReference type="GO" id="GO:0005615">
    <property type="term" value="C:extracellular space"/>
    <property type="evidence" value="ECO:0007669"/>
    <property type="project" value="TreeGrafter"/>
</dbReference>
<reference evidence="7 8" key="1">
    <citation type="journal article" date="2020" name="Cell">
        <title>Large-Scale Comparative Analyses of Tick Genomes Elucidate Their Genetic Diversity and Vector Capacities.</title>
        <authorList>
            <consortium name="Tick Genome and Microbiome Consortium (TIGMIC)"/>
            <person name="Jia N."/>
            <person name="Wang J."/>
            <person name="Shi W."/>
            <person name="Du L."/>
            <person name="Sun Y."/>
            <person name="Zhan W."/>
            <person name="Jiang J.F."/>
            <person name="Wang Q."/>
            <person name="Zhang B."/>
            <person name="Ji P."/>
            <person name="Bell-Sakyi L."/>
            <person name="Cui X.M."/>
            <person name="Yuan T.T."/>
            <person name="Jiang B.G."/>
            <person name="Yang W.F."/>
            <person name="Lam T.T."/>
            <person name="Chang Q.C."/>
            <person name="Ding S.J."/>
            <person name="Wang X.J."/>
            <person name="Zhu J.G."/>
            <person name="Ruan X.D."/>
            <person name="Zhao L."/>
            <person name="Wei J.T."/>
            <person name="Ye R.Z."/>
            <person name="Que T.C."/>
            <person name="Du C.H."/>
            <person name="Zhou Y.H."/>
            <person name="Cheng J.X."/>
            <person name="Dai P.F."/>
            <person name="Guo W.B."/>
            <person name="Han X.H."/>
            <person name="Huang E.J."/>
            <person name="Li L.F."/>
            <person name="Wei W."/>
            <person name="Gao Y.C."/>
            <person name="Liu J.Z."/>
            <person name="Shao H.Z."/>
            <person name="Wang X."/>
            <person name="Wang C.C."/>
            <person name="Yang T.C."/>
            <person name="Huo Q.B."/>
            <person name="Li W."/>
            <person name="Chen H.Y."/>
            <person name="Chen S.E."/>
            <person name="Zhou L.G."/>
            <person name="Ni X.B."/>
            <person name="Tian J.H."/>
            <person name="Sheng Y."/>
            <person name="Liu T."/>
            <person name="Pan Y.S."/>
            <person name="Xia L.Y."/>
            <person name="Li J."/>
            <person name="Zhao F."/>
            <person name="Cao W.C."/>
        </authorList>
    </citation>
    <scope>NUCLEOTIDE SEQUENCE [LARGE SCALE GENOMIC DNA]</scope>
    <source>
        <strain evidence="7">HaeL-2018</strain>
    </source>
</reference>
<dbReference type="InterPro" id="IPR029058">
    <property type="entry name" value="AB_hydrolase_fold"/>
</dbReference>
<evidence type="ECO:0000256" key="3">
    <source>
        <dbReference type="ARBA" id="ARBA00022801"/>
    </source>
</evidence>
<dbReference type="SUPFAM" id="SSF53474">
    <property type="entry name" value="alpha/beta-Hydrolases"/>
    <property type="match status" value="1"/>
</dbReference>
<dbReference type="PROSITE" id="PS00122">
    <property type="entry name" value="CARBOXYLESTERASE_B_1"/>
    <property type="match status" value="1"/>
</dbReference>
<feature type="domain" description="Carboxylesterase type B" evidence="6">
    <location>
        <begin position="3"/>
        <end position="366"/>
    </location>
</feature>
<dbReference type="AlphaFoldDB" id="A0A9J6G0Y6"/>
<dbReference type="GO" id="GO:0019695">
    <property type="term" value="P:choline metabolic process"/>
    <property type="evidence" value="ECO:0007669"/>
    <property type="project" value="TreeGrafter"/>
</dbReference>
<sequence length="375" mass="41232">MGVEDAPGNMGLYDQLLALRWVRSNAKAFGGDPEKITIMGQSAGSFSVGVHLTSPKSKGLFHRAVMQSGSLFSSTMISKKEEAITRAQVLAKALGCDSKITRATTLQETINCLRSKEVSAILNATARITVEGFDGFTPVVDEEMIPRDPALALSDGNFNARHLLVGISAAEGDAMLHFMTKRFHSGNSVESVSKRTMMFIAKGLMITMLGGESAAIIDHYFGGSRGRDGTAAFHAAADLIGDNQLACPTIRFARMYLAPQRSVFMYQMSQQPSRIGWPKWIRPTHADEIAFVLGSVFKLERNVVKSDAQASENFMHIISTFSHTGVPQTRGRSRWPKFDGQKRYMDIGKQSNSPRKFLRQAECDLWEKVNDVQSG</sequence>
<accession>A0A9J6G0Y6</accession>
<dbReference type="OrthoDB" id="6508443at2759"/>
<evidence type="ECO:0000256" key="1">
    <source>
        <dbReference type="ARBA" id="ARBA00005964"/>
    </source>
</evidence>
<dbReference type="GO" id="GO:0003990">
    <property type="term" value="F:acetylcholinesterase activity"/>
    <property type="evidence" value="ECO:0007669"/>
    <property type="project" value="TreeGrafter"/>
</dbReference>
<dbReference type="Proteomes" id="UP000821853">
    <property type="component" value="Chromosome 2"/>
</dbReference>
<dbReference type="Pfam" id="PF00135">
    <property type="entry name" value="COesterase"/>
    <property type="match status" value="1"/>
</dbReference>
<keyword evidence="2" id="KW-0719">Serine esterase</keyword>
<dbReference type="InterPro" id="IPR002018">
    <property type="entry name" value="CarbesteraseB"/>
</dbReference>
<dbReference type="GO" id="GO:0005886">
    <property type="term" value="C:plasma membrane"/>
    <property type="evidence" value="ECO:0007669"/>
    <property type="project" value="TreeGrafter"/>
</dbReference>
<evidence type="ECO:0000256" key="2">
    <source>
        <dbReference type="ARBA" id="ARBA00022487"/>
    </source>
</evidence>
<dbReference type="GO" id="GO:0006581">
    <property type="term" value="P:acetylcholine catabolic process"/>
    <property type="evidence" value="ECO:0007669"/>
    <property type="project" value="TreeGrafter"/>
</dbReference>
<organism evidence="7 8">
    <name type="scientific">Haemaphysalis longicornis</name>
    <name type="common">Bush tick</name>
    <dbReference type="NCBI Taxonomy" id="44386"/>
    <lineage>
        <taxon>Eukaryota</taxon>
        <taxon>Metazoa</taxon>
        <taxon>Ecdysozoa</taxon>
        <taxon>Arthropoda</taxon>
        <taxon>Chelicerata</taxon>
        <taxon>Arachnida</taxon>
        <taxon>Acari</taxon>
        <taxon>Parasitiformes</taxon>
        <taxon>Ixodida</taxon>
        <taxon>Ixodoidea</taxon>
        <taxon>Ixodidae</taxon>
        <taxon>Haemaphysalinae</taxon>
        <taxon>Haemaphysalis</taxon>
    </lineage>
</organism>
<keyword evidence="8" id="KW-1185">Reference proteome</keyword>
<name>A0A9J6G0Y6_HAELO</name>
<keyword evidence="4" id="KW-0325">Glycoprotein</keyword>
<comment type="caution">
    <text evidence="7">The sequence shown here is derived from an EMBL/GenBank/DDBJ whole genome shotgun (WGS) entry which is preliminary data.</text>
</comment>
<evidence type="ECO:0000259" key="6">
    <source>
        <dbReference type="Pfam" id="PF00135"/>
    </source>
</evidence>
<dbReference type="InterPro" id="IPR050654">
    <property type="entry name" value="AChE-related_enzymes"/>
</dbReference>
<dbReference type="PANTHER" id="PTHR43918:SF4">
    <property type="entry name" value="CARBOXYLIC ESTER HYDROLASE"/>
    <property type="match status" value="1"/>
</dbReference>
<comment type="similarity">
    <text evidence="1 5">Belongs to the type-B carboxylesterase/lipase family.</text>
</comment>
<proteinExistence type="inferred from homology"/>
<dbReference type="EC" id="3.1.1.-" evidence="5"/>
<dbReference type="EMBL" id="JABSTR010000004">
    <property type="protein sequence ID" value="KAH9368385.1"/>
    <property type="molecule type" value="Genomic_DNA"/>
</dbReference>
<evidence type="ECO:0000313" key="8">
    <source>
        <dbReference type="Proteomes" id="UP000821853"/>
    </source>
</evidence>
<dbReference type="Gene3D" id="3.40.50.1820">
    <property type="entry name" value="alpha/beta hydrolase"/>
    <property type="match status" value="1"/>
</dbReference>
<evidence type="ECO:0000256" key="4">
    <source>
        <dbReference type="ARBA" id="ARBA00023180"/>
    </source>
</evidence>
<dbReference type="PANTHER" id="PTHR43918">
    <property type="entry name" value="ACETYLCHOLINESTERASE"/>
    <property type="match status" value="1"/>
</dbReference>
<keyword evidence="3 5" id="KW-0378">Hydrolase</keyword>
<dbReference type="InterPro" id="IPR019826">
    <property type="entry name" value="Carboxylesterase_B_AS"/>
</dbReference>
<evidence type="ECO:0000313" key="7">
    <source>
        <dbReference type="EMBL" id="KAH9368385.1"/>
    </source>
</evidence>
<protein>
    <recommendedName>
        <fullName evidence="5">Carboxylic ester hydrolase</fullName>
        <ecNumber evidence="5">3.1.1.-</ecNumber>
    </recommendedName>
</protein>
<evidence type="ECO:0000256" key="5">
    <source>
        <dbReference type="RuleBase" id="RU361235"/>
    </source>
</evidence>
<gene>
    <name evidence="7" type="ORF">HPB48_012685</name>
</gene>
<dbReference type="VEuPathDB" id="VectorBase:HLOH_044972"/>